<dbReference type="EMBL" id="JBIYXZ010002081">
    <property type="protein sequence ID" value="KAL3049943.1"/>
    <property type="molecule type" value="Genomic_DNA"/>
</dbReference>
<comment type="caution">
    <text evidence="1">The sequence shown here is derived from an EMBL/GenBank/DDBJ whole genome shotgun (WGS) entry which is preliminary data.</text>
</comment>
<protein>
    <submittedName>
        <fullName evidence="1">Uncharacterized protein</fullName>
    </submittedName>
</protein>
<sequence length="72" mass="8429">MKSFATFPALMSSGKVILHQQSRHRRSLRLVEEKLRKRERRGEYRISIPRWITGVESETTECAGTGQRGWIQ</sequence>
<accession>A0ABD2G860</accession>
<keyword evidence="2" id="KW-1185">Reference proteome</keyword>
<organism evidence="1 2">
    <name type="scientific">Pagothenia borchgrevinki</name>
    <name type="common">Bald rockcod</name>
    <name type="synonym">Trematomus borchgrevinki</name>
    <dbReference type="NCBI Taxonomy" id="8213"/>
    <lineage>
        <taxon>Eukaryota</taxon>
        <taxon>Metazoa</taxon>
        <taxon>Chordata</taxon>
        <taxon>Craniata</taxon>
        <taxon>Vertebrata</taxon>
        <taxon>Euteleostomi</taxon>
        <taxon>Actinopterygii</taxon>
        <taxon>Neopterygii</taxon>
        <taxon>Teleostei</taxon>
        <taxon>Neoteleostei</taxon>
        <taxon>Acanthomorphata</taxon>
        <taxon>Eupercaria</taxon>
        <taxon>Perciformes</taxon>
        <taxon>Notothenioidei</taxon>
        <taxon>Nototheniidae</taxon>
        <taxon>Pagothenia</taxon>
    </lineage>
</organism>
<reference evidence="1 2" key="2">
    <citation type="journal article" date="2024" name="G3 (Bethesda)">
        <title>The genome of the cryopelagic Antarctic bald notothen, Trematomus borchgrevinki.</title>
        <authorList>
            <person name="Rayamajhi N."/>
            <person name="Rivera-Colon A.G."/>
            <person name="Minhas B.F."/>
            <person name="Cheng C.C."/>
            <person name="Catchen J.M."/>
        </authorList>
    </citation>
    <scope>NUCLEOTIDE SEQUENCE [LARGE SCALE GENOMIC DNA]</scope>
    <source>
        <strain evidence="1">AGRC-2024</strain>
    </source>
</reference>
<name>A0ABD2G860_PAGBO</name>
<dbReference type="AlphaFoldDB" id="A0ABD2G860"/>
<evidence type="ECO:0000313" key="1">
    <source>
        <dbReference type="EMBL" id="KAL3049943.1"/>
    </source>
</evidence>
<dbReference type="Proteomes" id="UP001619887">
    <property type="component" value="Unassembled WGS sequence"/>
</dbReference>
<evidence type="ECO:0000313" key="2">
    <source>
        <dbReference type="Proteomes" id="UP001619887"/>
    </source>
</evidence>
<proteinExistence type="predicted"/>
<reference evidence="1 2" key="1">
    <citation type="journal article" date="2022" name="G3 (Bethesda)">
        <title>Evaluating Illumina-, Nanopore-, and PacBio-based genome assembly strategies with the bald notothen, Trematomus borchgrevinki.</title>
        <authorList>
            <person name="Rayamajhi N."/>
            <person name="Cheng C.C."/>
            <person name="Catchen J.M."/>
        </authorList>
    </citation>
    <scope>NUCLEOTIDE SEQUENCE [LARGE SCALE GENOMIC DNA]</scope>
    <source>
        <strain evidence="1">AGRC-2024</strain>
    </source>
</reference>
<gene>
    <name evidence="1" type="ORF">OYC64_012078</name>
</gene>